<dbReference type="Proteomes" id="UP000698335">
    <property type="component" value="Unassembled WGS sequence"/>
</dbReference>
<name>A0A930W154_9ACTN</name>
<evidence type="ECO:0000313" key="7">
    <source>
        <dbReference type="Proteomes" id="UP000698335"/>
    </source>
</evidence>
<evidence type="ECO:0000256" key="5">
    <source>
        <dbReference type="SAM" id="Phobius"/>
    </source>
</evidence>
<dbReference type="InterPro" id="IPR003339">
    <property type="entry name" value="ABC/ECF_trnsptr_transmembrane"/>
</dbReference>
<evidence type="ECO:0000256" key="1">
    <source>
        <dbReference type="ARBA" id="ARBA00004141"/>
    </source>
</evidence>
<dbReference type="PANTHER" id="PTHR33514:SF13">
    <property type="entry name" value="PROTEIN ABCI12, CHLOROPLASTIC"/>
    <property type="match status" value="1"/>
</dbReference>
<evidence type="ECO:0000256" key="4">
    <source>
        <dbReference type="ARBA" id="ARBA00023136"/>
    </source>
</evidence>
<dbReference type="PANTHER" id="PTHR33514">
    <property type="entry name" value="PROTEIN ABCI12, CHLOROPLASTIC"/>
    <property type="match status" value="1"/>
</dbReference>
<dbReference type="EMBL" id="JABZGW010000409">
    <property type="protein sequence ID" value="MBF4808508.1"/>
    <property type="molecule type" value="Genomic_DNA"/>
</dbReference>
<protein>
    <submittedName>
        <fullName evidence="6">Energy-coupling factor transporter transmembrane protein EcfT</fullName>
    </submittedName>
</protein>
<feature type="transmembrane region" description="Helical" evidence="5">
    <location>
        <begin position="64"/>
        <end position="85"/>
    </location>
</feature>
<gene>
    <name evidence="6" type="ORF">HXK26_07435</name>
</gene>
<dbReference type="Pfam" id="PF02361">
    <property type="entry name" value="CbiQ"/>
    <property type="match status" value="1"/>
</dbReference>
<feature type="transmembrane region" description="Helical" evidence="5">
    <location>
        <begin position="226"/>
        <end position="248"/>
    </location>
</feature>
<keyword evidence="3 5" id="KW-1133">Transmembrane helix</keyword>
<feature type="transmembrane region" description="Helical" evidence="5">
    <location>
        <begin position="24"/>
        <end position="52"/>
    </location>
</feature>
<proteinExistence type="predicted"/>
<dbReference type="CDD" id="cd16914">
    <property type="entry name" value="EcfT"/>
    <property type="match status" value="1"/>
</dbReference>
<accession>A0A930W154</accession>
<dbReference type="GO" id="GO:0005886">
    <property type="term" value="C:plasma membrane"/>
    <property type="evidence" value="ECO:0007669"/>
    <property type="project" value="UniProtKB-ARBA"/>
</dbReference>
<evidence type="ECO:0000256" key="3">
    <source>
        <dbReference type="ARBA" id="ARBA00022989"/>
    </source>
</evidence>
<comment type="caution">
    <text evidence="6">The sequence shown here is derived from an EMBL/GenBank/DDBJ whole genome shotgun (WGS) entry which is preliminary data.</text>
</comment>
<keyword evidence="2 5" id="KW-0812">Transmembrane</keyword>
<sequence>MTNSVIDYTEGSSFLHKANPITKVFLAIELFAAGILAPNFPAICFVIVLTLFINIISGNAKKAFKLLGAFSVIGAFMFVVQALIARSGEPVWYFITDQGLITAGNVALRTIALALPLLSMLALTRMEDLTGACVEVLHIPYRYAFTVTTALRFVPIFLQEMTKIKEAQTARGIEFDSKNPFRRLQLQLPFIVPLIVSSVKKADATALSAEQRGFYLRTRKSSLKRYPMQFSDIAVLLLGFVVLIAIALW</sequence>
<dbReference type="AlphaFoldDB" id="A0A930W154"/>
<evidence type="ECO:0000313" key="6">
    <source>
        <dbReference type="EMBL" id="MBF4808508.1"/>
    </source>
</evidence>
<keyword evidence="4 5" id="KW-0472">Membrane</keyword>
<feature type="transmembrane region" description="Helical" evidence="5">
    <location>
        <begin position="91"/>
        <end position="118"/>
    </location>
</feature>
<comment type="subcellular location">
    <subcellularLocation>
        <location evidence="1">Membrane</location>
        <topology evidence="1">Multi-pass membrane protein</topology>
    </subcellularLocation>
</comment>
<organism evidence="6 7">
    <name type="scientific">Lancefieldella rimae</name>
    <dbReference type="NCBI Taxonomy" id="1383"/>
    <lineage>
        <taxon>Bacteria</taxon>
        <taxon>Bacillati</taxon>
        <taxon>Actinomycetota</taxon>
        <taxon>Coriobacteriia</taxon>
        <taxon>Coriobacteriales</taxon>
        <taxon>Atopobiaceae</taxon>
        <taxon>Lancefieldella</taxon>
    </lineage>
</organism>
<reference evidence="6" key="1">
    <citation type="submission" date="2020-04" db="EMBL/GenBank/DDBJ databases">
        <title>Deep metagenomics examines the oral microbiome during advanced dental caries in children, revealing novel taxa and co-occurrences with host molecules.</title>
        <authorList>
            <person name="Baker J.L."/>
            <person name="Morton J.T."/>
            <person name="Dinis M."/>
            <person name="Alvarez R."/>
            <person name="Tran N.C."/>
            <person name="Knight R."/>
            <person name="Edlund A."/>
        </authorList>
    </citation>
    <scope>NUCLEOTIDE SEQUENCE</scope>
    <source>
        <strain evidence="6">JCVI_38_bin.5</strain>
    </source>
</reference>
<evidence type="ECO:0000256" key="2">
    <source>
        <dbReference type="ARBA" id="ARBA00022692"/>
    </source>
</evidence>